<dbReference type="Proteomes" id="UP000031056">
    <property type="component" value="Unassembled WGS sequence"/>
</dbReference>
<name>A0A0B2UIX2_9MICR</name>
<dbReference type="GO" id="GO:0051276">
    <property type="term" value="P:chromosome organization"/>
    <property type="evidence" value="ECO:0007669"/>
    <property type="project" value="InterPro"/>
</dbReference>
<dbReference type="Gene3D" id="3.30.70.1620">
    <property type="match status" value="1"/>
</dbReference>
<keyword evidence="1 2" id="KW-0175">Coiled coil</keyword>
<dbReference type="Gene3D" id="3.40.50.300">
    <property type="entry name" value="P-loop containing nucleotide triphosphate hydrolases"/>
    <property type="match status" value="2"/>
</dbReference>
<dbReference type="InParanoid" id="A0A0B2UIX2"/>
<dbReference type="SUPFAM" id="SSF75553">
    <property type="entry name" value="Smc hinge domain"/>
    <property type="match status" value="1"/>
</dbReference>
<organism evidence="4 5">
    <name type="scientific">Ordospora colligata OC4</name>
    <dbReference type="NCBI Taxonomy" id="1354746"/>
    <lineage>
        <taxon>Eukaryota</taxon>
        <taxon>Fungi</taxon>
        <taxon>Fungi incertae sedis</taxon>
        <taxon>Microsporidia</taxon>
        <taxon>Ordosporidae</taxon>
        <taxon>Ordospora</taxon>
    </lineage>
</organism>
<dbReference type="AlphaFoldDB" id="A0A0B2UIX2"/>
<dbReference type="RefSeq" id="XP_014563049.1">
    <property type="nucleotide sequence ID" value="XM_014707563.1"/>
</dbReference>
<dbReference type="GO" id="GO:0016887">
    <property type="term" value="F:ATP hydrolysis activity"/>
    <property type="evidence" value="ECO:0007669"/>
    <property type="project" value="InterPro"/>
</dbReference>
<comment type="caution">
    <text evidence="4">The sequence shown here is derived from an EMBL/GenBank/DDBJ whole genome shotgun (WGS) entry which is preliminary data.</text>
</comment>
<dbReference type="InterPro" id="IPR024704">
    <property type="entry name" value="SMC"/>
</dbReference>
<dbReference type="InterPro" id="IPR003395">
    <property type="entry name" value="RecF/RecN/SMC_N"/>
</dbReference>
<dbReference type="VEuPathDB" id="MicrosporidiaDB:M896_110370"/>
<evidence type="ECO:0000256" key="1">
    <source>
        <dbReference type="ARBA" id="ARBA00023054"/>
    </source>
</evidence>
<evidence type="ECO:0000256" key="2">
    <source>
        <dbReference type="SAM" id="Coils"/>
    </source>
</evidence>
<dbReference type="InterPro" id="IPR036277">
    <property type="entry name" value="SMC_hinge_sf"/>
</dbReference>
<dbReference type="HOGENOM" id="CLU_001042_5_0_1"/>
<dbReference type="PIRSF" id="PIRSF005719">
    <property type="entry name" value="SMC"/>
    <property type="match status" value="1"/>
</dbReference>
<dbReference type="SUPFAM" id="SSF52540">
    <property type="entry name" value="P-loop containing nucleoside triphosphate hydrolases"/>
    <property type="match status" value="1"/>
</dbReference>
<dbReference type="SMART" id="SM00968">
    <property type="entry name" value="SMC_hinge"/>
    <property type="match status" value="1"/>
</dbReference>
<keyword evidence="5" id="KW-1185">Reference proteome</keyword>
<dbReference type="FunCoup" id="A0A0B2UIX2">
    <property type="interactions" value="323"/>
</dbReference>
<protein>
    <submittedName>
        <fullName evidence="4">Structural maintenance of chromosomes protein</fullName>
    </submittedName>
</protein>
<evidence type="ECO:0000259" key="3">
    <source>
        <dbReference type="SMART" id="SM00968"/>
    </source>
</evidence>
<evidence type="ECO:0000313" key="5">
    <source>
        <dbReference type="Proteomes" id="UP000031056"/>
    </source>
</evidence>
<dbReference type="InterPro" id="IPR027417">
    <property type="entry name" value="P-loop_NTPase"/>
</dbReference>
<sequence length="1023" mass="119359">MHVKKMRLKNVKSFKSETELRFSEGVNVIIGKNGSGKSSIVSALRFAMCAEDRNVEQNSDFIHEGNAISEEEAEVEIVFCESMEEETMEREISIRRTIGMKKDEYFVNGKVVSREEYVGFLHENGILTGSSTYFIVAQGEVAALATLRDKDRHKLLKDVCGVACYEKDRETSIRELEDTKQNETRIRLMIGRIDEKLRSLENDKKEVELCNALENERRRLEYGYIEREVREINDEILRVESLIANECRECSDDEDDYVIEAKEIEDRIKILVDARKRLSIDPRYNEKTKYIEKGICNLEEKRNKLKERHSTEEEQFLKFKEEEAQNFIRSVCVRHFIGFLGTLMNKKISLEEVEVAKAALCNKMNEMEKSREGVSSRKVVDMKRDLENMVERRKYLWREEKRLELSKKSIDEMVKLHESKLFQIVDTRADIYESMREFNGVLGYVYDLVSIPDELLNAFEAVAGNSLFNVVVRDEEVASMLLKKIEGMKFRITFMPLNRIELKDANEIKDPMVISLASKIRCEPRYRALFRHITHDAYFCSDLKQGVYVSKKYKINVVTISGDVISKDGPISGGYEKKSGALREYKRICKELRKHGDDYGKIKQEIKNIGREIDEMKLLIDCGDVENRTSEVLSGTVEFLDEKVKMLTKMVGMSSEDCRTEICKRLERLRTDEKEILMKSNWFMVEIGKMGLRLREAETEMKKINDAIKRLEENLSKSKMYDEALRIDEKIADLREKEKIIREKIFDQENDDVIVDAKRVNVETEVLMRKKHVLIGKRNELCMKIGATDFRNLECLYPEKSKEEFVSEISRINERIRGFCMINKKSVSQWEDYSSQRDLIKKKLDELGYDREKIFELICELDLKKEKTMKLALSEVKRVFSEIYSKLTDGKIGELIDTTEGLGVKIDGLTDEVNLLSGGQKVVIALCLMFSMQRVYKSPFYVFDEIDANLDSQVRERVCMMIKEMNECHKYQFIIASFRKETLVCGDRYFSVEFKEKKSSVVEVPKETAYEFLNDGPNETKIY</sequence>
<dbReference type="GO" id="GO:0007059">
    <property type="term" value="P:chromosome segregation"/>
    <property type="evidence" value="ECO:0007669"/>
    <property type="project" value="UniProtKB-ARBA"/>
</dbReference>
<accession>A0A0B2UIX2</accession>
<dbReference type="Gene3D" id="1.20.1060.20">
    <property type="match status" value="1"/>
</dbReference>
<dbReference type="PANTHER" id="PTHR43977">
    <property type="entry name" value="STRUCTURAL MAINTENANCE OF CHROMOSOMES PROTEIN 3"/>
    <property type="match status" value="1"/>
</dbReference>
<dbReference type="STRING" id="1354746.A0A0B2UIX2"/>
<dbReference type="Pfam" id="PF06470">
    <property type="entry name" value="SMC_hinge"/>
    <property type="match status" value="1"/>
</dbReference>
<evidence type="ECO:0000313" key="4">
    <source>
        <dbReference type="EMBL" id="KHN69007.1"/>
    </source>
</evidence>
<dbReference type="GO" id="GO:0005694">
    <property type="term" value="C:chromosome"/>
    <property type="evidence" value="ECO:0007669"/>
    <property type="project" value="InterPro"/>
</dbReference>
<reference evidence="4 5" key="1">
    <citation type="journal article" date="2014" name="MBio">
        <title>The Ordospora colligata genome; evolution of extreme reduction in microsporidia and host-to-parasite horizontal gene transfer.</title>
        <authorList>
            <person name="Pombert J.-F."/>
            <person name="Haag K.L."/>
            <person name="Beidas S."/>
            <person name="Ebert D."/>
            <person name="Keeling P.J."/>
        </authorList>
    </citation>
    <scope>NUCLEOTIDE SEQUENCE [LARGE SCALE GENOMIC DNA]</scope>
    <source>
        <strain evidence="4 5">OC4</strain>
    </source>
</reference>
<dbReference type="GeneID" id="26262508"/>
<dbReference type="EMBL" id="JOKQ01000011">
    <property type="protein sequence ID" value="KHN69007.1"/>
    <property type="molecule type" value="Genomic_DNA"/>
</dbReference>
<feature type="coiled-coil region" evidence="2">
    <location>
        <begin position="694"/>
        <end position="721"/>
    </location>
</feature>
<dbReference type="OrthoDB" id="5575062at2759"/>
<dbReference type="GO" id="GO:0005524">
    <property type="term" value="F:ATP binding"/>
    <property type="evidence" value="ECO:0007669"/>
    <property type="project" value="InterPro"/>
</dbReference>
<proteinExistence type="predicted"/>
<dbReference type="Pfam" id="PF02463">
    <property type="entry name" value="SMC_N"/>
    <property type="match status" value="1"/>
</dbReference>
<dbReference type="InterPro" id="IPR010935">
    <property type="entry name" value="SMC_hinge"/>
</dbReference>
<feature type="domain" description="SMC hinge" evidence="3">
    <location>
        <begin position="439"/>
        <end position="550"/>
    </location>
</feature>
<gene>
    <name evidence="4" type="ORF">M896_110370</name>
</gene>